<dbReference type="OrthoDB" id="10482196at2759"/>
<accession>A0A8H6M027</accession>
<reference evidence="1 2" key="1">
    <citation type="submission" date="2020-07" db="EMBL/GenBank/DDBJ databases">
        <title>Comparative genomics of pyrophilous fungi reveals a link between fire events and developmental genes.</title>
        <authorList>
            <consortium name="DOE Joint Genome Institute"/>
            <person name="Steindorff A.S."/>
            <person name="Carver A."/>
            <person name="Calhoun S."/>
            <person name="Stillman K."/>
            <person name="Liu H."/>
            <person name="Lipzen A."/>
            <person name="Pangilinan J."/>
            <person name="Labutti K."/>
            <person name="Bruns T.D."/>
            <person name="Grigoriev I.V."/>
        </authorList>
    </citation>
    <scope>NUCLEOTIDE SEQUENCE [LARGE SCALE GENOMIC DNA]</scope>
    <source>
        <strain evidence="1 2">CBS 144469</strain>
    </source>
</reference>
<gene>
    <name evidence="1" type="ORF">DFP72DRAFT_1072461</name>
</gene>
<organism evidence="1 2">
    <name type="scientific">Ephemerocybe angulata</name>
    <dbReference type="NCBI Taxonomy" id="980116"/>
    <lineage>
        <taxon>Eukaryota</taxon>
        <taxon>Fungi</taxon>
        <taxon>Dikarya</taxon>
        <taxon>Basidiomycota</taxon>
        <taxon>Agaricomycotina</taxon>
        <taxon>Agaricomycetes</taxon>
        <taxon>Agaricomycetidae</taxon>
        <taxon>Agaricales</taxon>
        <taxon>Agaricineae</taxon>
        <taxon>Psathyrellaceae</taxon>
        <taxon>Ephemerocybe</taxon>
    </lineage>
</organism>
<proteinExistence type="predicted"/>
<protein>
    <submittedName>
        <fullName evidence="1">Uncharacterized protein</fullName>
    </submittedName>
</protein>
<dbReference type="Proteomes" id="UP000521943">
    <property type="component" value="Unassembled WGS sequence"/>
</dbReference>
<dbReference type="EMBL" id="JACGCI010000057">
    <property type="protein sequence ID" value="KAF6750453.1"/>
    <property type="molecule type" value="Genomic_DNA"/>
</dbReference>
<sequence>MVTSLANGTPTMAAFTGLLGSEGAFYAGQSTTDVHFTDAGNAGPPIKHRLRVVCVVPGVSFSLPESTMGAGGAWIHNPYLWPFMEYMDHGVGMGAGPATTSTFVVASQTQRAGCRAMELEQTEQQAYLRQQAHHGEATIVACTIEPEFEHHAGVSIHPTTRRYD</sequence>
<evidence type="ECO:0000313" key="2">
    <source>
        <dbReference type="Proteomes" id="UP000521943"/>
    </source>
</evidence>
<keyword evidence="2" id="KW-1185">Reference proteome</keyword>
<name>A0A8H6M027_9AGAR</name>
<comment type="caution">
    <text evidence="1">The sequence shown here is derived from an EMBL/GenBank/DDBJ whole genome shotgun (WGS) entry which is preliminary data.</text>
</comment>
<evidence type="ECO:0000313" key="1">
    <source>
        <dbReference type="EMBL" id="KAF6750453.1"/>
    </source>
</evidence>
<dbReference type="AlphaFoldDB" id="A0A8H6M027"/>